<keyword evidence="8" id="KW-1185">Reference proteome</keyword>
<keyword evidence="2 7" id="KW-0808">Transferase</keyword>
<dbReference type="GO" id="GO:0016755">
    <property type="term" value="F:aminoacyltransferase activity"/>
    <property type="evidence" value="ECO:0007669"/>
    <property type="project" value="InterPro"/>
</dbReference>
<accession>A0A1I6W0I8</accession>
<dbReference type="PROSITE" id="PS51191">
    <property type="entry name" value="FEMABX"/>
    <property type="match status" value="1"/>
</dbReference>
<dbReference type="STRING" id="1176198.SAMN05444716_111100"/>
<evidence type="ECO:0000256" key="5">
    <source>
        <dbReference type="ARBA" id="ARBA00023315"/>
    </source>
</evidence>
<dbReference type="InterPro" id="IPR050644">
    <property type="entry name" value="PG_Glycine_Bridge_Synth"/>
</dbReference>
<sequence length="424" mass="46448">MNGRSAAARPAIRKGMTMAITTATPRPAAPAGTAAALRVRPLPAADHLAFLRGRRALTDAGHGGQVSFLQTPAWARVKDGWTAESLGWFDELERLVGAALVLHREAPGVRRTFAYLPEGPVIDWSSPRLAGWLEPLLAHLETGGAFAVRMGPPLAYRRWSARTLKDATGPGRSVHEVLPDRVEPVGAVVADRLRAAGWSRCDPEPGGGGGGGDAQPRLVFEIPLAGRDLDQVWSGLNQEWRRNIKKAARAGVVTEVSGPWDLPAFHRLLGITERRDGFRLGRSLEYYERQYAVLNEEQPEGGMRLYTARYHGEVLAAHTLLRSADGARLWYQSGASADHLRHVRPSNALQWQMIRDAHLLGASAYDMRGIPATLDPDVRAFGLLRWKLGTGGEAVEMLGEWERPLPGAVNRSLHKAMRGYLARR</sequence>
<proteinExistence type="inferred from homology"/>
<comment type="similarity">
    <text evidence="1">Belongs to the FemABX family.</text>
</comment>
<evidence type="ECO:0000313" key="7">
    <source>
        <dbReference type="EMBL" id="SFT19500.1"/>
    </source>
</evidence>
<dbReference type="InterPro" id="IPR016181">
    <property type="entry name" value="Acyl_CoA_acyltransferase"/>
</dbReference>
<dbReference type="Gene3D" id="3.40.630.30">
    <property type="match status" value="2"/>
</dbReference>
<dbReference type="Proteomes" id="UP000198873">
    <property type="component" value="Unassembled WGS sequence"/>
</dbReference>
<dbReference type="AlphaFoldDB" id="A0A1I6W0I8"/>
<evidence type="ECO:0000256" key="2">
    <source>
        <dbReference type="ARBA" id="ARBA00022679"/>
    </source>
</evidence>
<reference evidence="8" key="1">
    <citation type="submission" date="2016-10" db="EMBL/GenBank/DDBJ databases">
        <authorList>
            <person name="Varghese N."/>
            <person name="Submissions S."/>
        </authorList>
    </citation>
    <scope>NUCLEOTIDE SEQUENCE [LARGE SCALE GENOMIC DNA]</scope>
    <source>
        <strain evidence="8">CGMCC 4.7047</strain>
    </source>
</reference>
<keyword evidence="6" id="KW-0961">Cell wall biogenesis/degradation</keyword>
<protein>
    <submittedName>
        <fullName evidence="7">Lipid II:glycine glycyltransferase (Peptidoglycan interpeptide bridge formation enzyme)</fullName>
    </submittedName>
</protein>
<name>A0A1I6W0I8_9ACTN</name>
<gene>
    <name evidence="7" type="ORF">SAMN05444716_111100</name>
</gene>
<dbReference type="GO" id="GO:0071555">
    <property type="term" value="P:cell wall organization"/>
    <property type="evidence" value="ECO:0007669"/>
    <property type="project" value="UniProtKB-KW"/>
</dbReference>
<evidence type="ECO:0000256" key="1">
    <source>
        <dbReference type="ARBA" id="ARBA00009943"/>
    </source>
</evidence>
<dbReference type="PANTHER" id="PTHR36174:SF1">
    <property type="entry name" value="LIPID II:GLYCINE GLYCYLTRANSFERASE"/>
    <property type="match status" value="1"/>
</dbReference>
<dbReference type="EMBL" id="FPAB01000011">
    <property type="protein sequence ID" value="SFT19500.1"/>
    <property type="molecule type" value="Genomic_DNA"/>
</dbReference>
<dbReference type="InterPro" id="IPR003447">
    <property type="entry name" value="FEMABX"/>
</dbReference>
<keyword evidence="4" id="KW-0573">Peptidoglycan synthesis</keyword>
<keyword evidence="3" id="KW-0133">Cell shape</keyword>
<dbReference type="GO" id="GO:0009252">
    <property type="term" value="P:peptidoglycan biosynthetic process"/>
    <property type="evidence" value="ECO:0007669"/>
    <property type="project" value="UniProtKB-KW"/>
</dbReference>
<dbReference type="GO" id="GO:0008360">
    <property type="term" value="P:regulation of cell shape"/>
    <property type="evidence" value="ECO:0007669"/>
    <property type="project" value="UniProtKB-KW"/>
</dbReference>
<keyword evidence="5" id="KW-0012">Acyltransferase</keyword>
<evidence type="ECO:0000256" key="4">
    <source>
        <dbReference type="ARBA" id="ARBA00022984"/>
    </source>
</evidence>
<evidence type="ECO:0000313" key="8">
    <source>
        <dbReference type="Proteomes" id="UP000198873"/>
    </source>
</evidence>
<organism evidence="7 8">
    <name type="scientific">Streptomyces harbinensis</name>
    <dbReference type="NCBI Taxonomy" id="1176198"/>
    <lineage>
        <taxon>Bacteria</taxon>
        <taxon>Bacillati</taxon>
        <taxon>Actinomycetota</taxon>
        <taxon>Actinomycetes</taxon>
        <taxon>Kitasatosporales</taxon>
        <taxon>Streptomycetaceae</taxon>
        <taxon>Streptomyces</taxon>
    </lineage>
</organism>
<dbReference type="PANTHER" id="PTHR36174">
    <property type="entry name" value="LIPID II:GLYCINE GLYCYLTRANSFERASE"/>
    <property type="match status" value="1"/>
</dbReference>
<evidence type="ECO:0000256" key="6">
    <source>
        <dbReference type="ARBA" id="ARBA00023316"/>
    </source>
</evidence>
<evidence type="ECO:0000256" key="3">
    <source>
        <dbReference type="ARBA" id="ARBA00022960"/>
    </source>
</evidence>
<dbReference type="Pfam" id="PF02388">
    <property type="entry name" value="FemAB"/>
    <property type="match status" value="2"/>
</dbReference>
<dbReference type="SUPFAM" id="SSF55729">
    <property type="entry name" value="Acyl-CoA N-acyltransferases (Nat)"/>
    <property type="match status" value="2"/>
</dbReference>